<keyword evidence="2" id="KW-1185">Reference proteome</keyword>
<reference evidence="1 2" key="1">
    <citation type="submission" date="2019-07" db="EMBL/GenBank/DDBJ databases">
        <title>De Novo Assembly of kiwifruit Actinidia rufa.</title>
        <authorList>
            <person name="Sugita-Konishi S."/>
            <person name="Sato K."/>
            <person name="Mori E."/>
            <person name="Abe Y."/>
            <person name="Kisaki G."/>
            <person name="Hamano K."/>
            <person name="Suezawa K."/>
            <person name="Otani M."/>
            <person name="Fukuda T."/>
            <person name="Manabe T."/>
            <person name="Gomi K."/>
            <person name="Tabuchi M."/>
            <person name="Akimitsu K."/>
            <person name="Kataoka I."/>
        </authorList>
    </citation>
    <scope>NUCLEOTIDE SEQUENCE [LARGE SCALE GENOMIC DNA]</scope>
    <source>
        <strain evidence="2">cv. Fuchu</strain>
    </source>
</reference>
<gene>
    <name evidence="1" type="ORF">Acr_03g0015290</name>
</gene>
<comment type="caution">
    <text evidence="1">The sequence shown here is derived from an EMBL/GenBank/DDBJ whole genome shotgun (WGS) entry which is preliminary data.</text>
</comment>
<dbReference type="PANTHER" id="PTHR21027:SF1">
    <property type="entry name" value="TRNA-SPLICING ENDONUCLEASE SUBUNIT SEN54"/>
    <property type="match status" value="1"/>
</dbReference>
<dbReference type="AlphaFoldDB" id="A0A7J0EE76"/>
<accession>A0A7J0EE76</accession>
<dbReference type="InterPro" id="IPR024337">
    <property type="entry name" value="tRNA_splic_suSen54"/>
</dbReference>
<dbReference type="EMBL" id="BJWL01000003">
    <property type="protein sequence ID" value="GFY84755.1"/>
    <property type="molecule type" value="Genomic_DNA"/>
</dbReference>
<name>A0A7J0EE76_9ERIC</name>
<organism evidence="1 2">
    <name type="scientific">Actinidia rufa</name>
    <dbReference type="NCBI Taxonomy" id="165716"/>
    <lineage>
        <taxon>Eukaryota</taxon>
        <taxon>Viridiplantae</taxon>
        <taxon>Streptophyta</taxon>
        <taxon>Embryophyta</taxon>
        <taxon>Tracheophyta</taxon>
        <taxon>Spermatophyta</taxon>
        <taxon>Magnoliopsida</taxon>
        <taxon>eudicotyledons</taxon>
        <taxon>Gunneridae</taxon>
        <taxon>Pentapetalae</taxon>
        <taxon>asterids</taxon>
        <taxon>Ericales</taxon>
        <taxon>Actinidiaceae</taxon>
        <taxon>Actinidia</taxon>
    </lineage>
</organism>
<dbReference type="OrthoDB" id="408683at2759"/>
<dbReference type="GO" id="GO:0000214">
    <property type="term" value="C:tRNA-intron endonuclease complex"/>
    <property type="evidence" value="ECO:0007669"/>
    <property type="project" value="TreeGrafter"/>
</dbReference>
<sequence length="178" mass="20147">MLRGKPWALLGKDQVSLSHVTIMRMHPEIEEMRQVLMANNLKMFTHRDGKAVKCHRCESSQVRGLTSWRSVPASRANSSVDPHHALNAKQNRREGDLRTKLIVKATATTRSIFPARSEARTPRSAQMEKLLPSGHLPSKPEIEDLERQCHGIPLKFCHVDHGRASFFSFNTVELPVLP</sequence>
<dbReference type="PANTHER" id="PTHR21027">
    <property type="entry name" value="TRNA-SPLICING ENDONUCLEASE SUBUNIT SEN54"/>
    <property type="match status" value="1"/>
</dbReference>
<dbReference type="GO" id="GO:0000379">
    <property type="term" value="P:tRNA-type intron splice site recognition and cleavage"/>
    <property type="evidence" value="ECO:0007669"/>
    <property type="project" value="TreeGrafter"/>
</dbReference>
<evidence type="ECO:0000313" key="2">
    <source>
        <dbReference type="Proteomes" id="UP000585474"/>
    </source>
</evidence>
<protein>
    <submittedName>
        <fullName evidence="1">Uncharacterized protein</fullName>
    </submittedName>
</protein>
<evidence type="ECO:0000313" key="1">
    <source>
        <dbReference type="EMBL" id="GFY84755.1"/>
    </source>
</evidence>
<proteinExistence type="predicted"/>
<dbReference type="Proteomes" id="UP000585474">
    <property type="component" value="Unassembled WGS sequence"/>
</dbReference>